<reference evidence="2 3" key="1">
    <citation type="journal article" date="2019" name="Microbiol. Resour. Announc.">
        <title>Complete Genome Sequence of Halomonas sulfidaeris Strain Esulfide1 Isolated from a Metal Sulfide Rock at a Depth of 2,200 Meters, Obtained Using Nanopore Sequencing.</title>
        <authorList>
            <person name="Saito M."/>
            <person name="Nishigata A."/>
            <person name="Galipon J."/>
            <person name="Arakawa K."/>
        </authorList>
    </citation>
    <scope>NUCLEOTIDE SEQUENCE [LARGE SCALE GENOMIC DNA]</scope>
    <source>
        <strain evidence="2 3">ATCC BAA-803</strain>
    </source>
</reference>
<dbReference type="KEGG" id="hsr:HSBAA_13860"/>
<dbReference type="EMBL" id="AP019514">
    <property type="protein sequence ID" value="BBI60080.1"/>
    <property type="molecule type" value="Genomic_DNA"/>
</dbReference>
<evidence type="ECO:0008006" key="4">
    <source>
        <dbReference type="Google" id="ProtNLM"/>
    </source>
</evidence>
<name>A0A455U249_9GAMM</name>
<dbReference type="AlphaFoldDB" id="A0A455U249"/>
<feature type="transmembrane region" description="Helical" evidence="1">
    <location>
        <begin position="50"/>
        <end position="66"/>
    </location>
</feature>
<keyword evidence="1" id="KW-0472">Membrane</keyword>
<evidence type="ECO:0000313" key="3">
    <source>
        <dbReference type="Proteomes" id="UP000320231"/>
    </source>
</evidence>
<sequence length="67" mass="7161">MSQWVRPVIAMMMAWLTLGFLLESLNSSGAIHTLIIGAVAAIALIRFNTHPAFVVMGALVYGGLFLG</sequence>
<evidence type="ECO:0000256" key="1">
    <source>
        <dbReference type="SAM" id="Phobius"/>
    </source>
</evidence>
<accession>A0A455U249</accession>
<keyword evidence="1" id="KW-0812">Transmembrane</keyword>
<dbReference type="Proteomes" id="UP000320231">
    <property type="component" value="Chromosome"/>
</dbReference>
<proteinExistence type="predicted"/>
<evidence type="ECO:0000313" key="2">
    <source>
        <dbReference type="EMBL" id="BBI60080.1"/>
    </source>
</evidence>
<protein>
    <recommendedName>
        <fullName evidence="4">ComEC/Rec2-related protein domain-containing protein</fullName>
    </recommendedName>
</protein>
<gene>
    <name evidence="2" type="ORF">HSBAA_13860</name>
</gene>
<keyword evidence="1" id="KW-1133">Transmembrane helix</keyword>
<organism evidence="2 3">
    <name type="scientific">Vreelandella sulfidaeris</name>
    <dbReference type="NCBI Taxonomy" id="115553"/>
    <lineage>
        <taxon>Bacteria</taxon>
        <taxon>Pseudomonadati</taxon>
        <taxon>Pseudomonadota</taxon>
        <taxon>Gammaproteobacteria</taxon>
        <taxon>Oceanospirillales</taxon>
        <taxon>Halomonadaceae</taxon>
        <taxon>Vreelandella</taxon>
    </lineage>
</organism>